<dbReference type="GO" id="GO:0045165">
    <property type="term" value="P:cell fate commitment"/>
    <property type="evidence" value="ECO:0007669"/>
    <property type="project" value="TreeGrafter"/>
</dbReference>
<dbReference type="GO" id="GO:0008270">
    <property type="term" value="F:zinc ion binding"/>
    <property type="evidence" value="ECO:0007669"/>
    <property type="project" value="UniProtKB-KW"/>
</dbReference>
<feature type="compositionally biased region" description="Acidic residues" evidence="5">
    <location>
        <begin position="228"/>
        <end position="239"/>
    </location>
</feature>
<feature type="compositionally biased region" description="Basic and acidic residues" evidence="5">
    <location>
        <begin position="541"/>
        <end position="552"/>
    </location>
</feature>
<feature type="compositionally biased region" description="Basic and acidic residues" evidence="5">
    <location>
        <begin position="432"/>
        <end position="442"/>
    </location>
</feature>
<keyword evidence="2 4" id="KW-0863">Zinc-finger</keyword>
<feature type="compositionally biased region" description="Basic and acidic residues" evidence="5">
    <location>
        <begin position="455"/>
        <end position="465"/>
    </location>
</feature>
<dbReference type="OMA" id="TCPYENC"/>
<dbReference type="VEuPathDB" id="PlasmoDB:PKNH_1309200"/>
<dbReference type="PROSITE" id="PS50157">
    <property type="entry name" value="ZINC_FINGER_C2H2_2"/>
    <property type="match status" value="8"/>
</dbReference>
<feature type="compositionally biased region" description="Basic and acidic residues" evidence="5">
    <location>
        <begin position="1189"/>
        <end position="1205"/>
    </location>
</feature>
<feature type="compositionally biased region" description="Basic residues" evidence="5">
    <location>
        <begin position="1024"/>
        <end position="1033"/>
    </location>
</feature>
<feature type="compositionally biased region" description="Basic and acidic residues" evidence="5">
    <location>
        <begin position="401"/>
        <end position="423"/>
    </location>
</feature>
<feature type="domain" description="C2H2-type" evidence="6">
    <location>
        <begin position="1410"/>
        <end position="1433"/>
    </location>
</feature>
<proteinExistence type="predicted"/>
<feature type="compositionally biased region" description="Acidic residues" evidence="5">
    <location>
        <begin position="862"/>
        <end position="878"/>
    </location>
</feature>
<feature type="compositionally biased region" description="Basic and acidic residues" evidence="5">
    <location>
        <begin position="747"/>
        <end position="761"/>
    </location>
</feature>
<dbReference type="EMBL" id="NETL01000022">
    <property type="protein sequence ID" value="OTN66764.1"/>
    <property type="molecule type" value="Genomic_DNA"/>
</dbReference>
<dbReference type="InterPro" id="IPR036236">
    <property type="entry name" value="Znf_C2H2_sf"/>
</dbReference>
<feature type="region of interest" description="Disordered" evidence="5">
    <location>
        <begin position="401"/>
        <end position="567"/>
    </location>
</feature>
<evidence type="ECO:0000313" key="7">
    <source>
        <dbReference type="EMBL" id="OTN66764.1"/>
    </source>
</evidence>
<feature type="compositionally biased region" description="Acidic residues" evidence="5">
    <location>
        <begin position="955"/>
        <end position="974"/>
    </location>
</feature>
<feature type="compositionally biased region" description="Basic and acidic residues" evidence="5">
    <location>
        <begin position="918"/>
        <end position="938"/>
    </location>
</feature>
<evidence type="ECO:0000259" key="6">
    <source>
        <dbReference type="PROSITE" id="PS50157"/>
    </source>
</evidence>
<evidence type="ECO:0000256" key="4">
    <source>
        <dbReference type="PROSITE-ProRule" id="PRU00042"/>
    </source>
</evidence>
<dbReference type="SMART" id="SM00355">
    <property type="entry name" value="ZnF_C2H2"/>
    <property type="match status" value="11"/>
</dbReference>
<feature type="domain" description="C2H2-type" evidence="6">
    <location>
        <begin position="1440"/>
        <end position="1470"/>
    </location>
</feature>
<dbReference type="VEuPathDB" id="PlasmoDB:PKA1H_130013900"/>
<accession>A0A1Y3DQ76</accession>
<feature type="compositionally biased region" description="Polar residues" evidence="5">
    <location>
        <begin position="765"/>
        <end position="778"/>
    </location>
</feature>
<dbReference type="SUPFAM" id="SSF57667">
    <property type="entry name" value="beta-beta-alpha zinc fingers"/>
    <property type="match status" value="2"/>
</dbReference>
<feature type="compositionally biased region" description="Basic and acidic residues" evidence="5">
    <location>
        <begin position="1162"/>
        <end position="1172"/>
    </location>
</feature>
<dbReference type="PANTHER" id="PTHR16515:SF59">
    <property type="entry name" value="PR DOMAIN ZINC FINGER PROTEIN 1"/>
    <property type="match status" value="1"/>
</dbReference>
<feature type="compositionally biased region" description="Low complexity" evidence="5">
    <location>
        <begin position="786"/>
        <end position="797"/>
    </location>
</feature>
<dbReference type="PROSITE" id="PS00018">
    <property type="entry name" value="EF_HAND_1"/>
    <property type="match status" value="1"/>
</dbReference>
<feature type="compositionally biased region" description="Basic and acidic residues" evidence="5">
    <location>
        <begin position="1233"/>
        <end position="1257"/>
    </location>
</feature>
<feature type="region of interest" description="Disordered" evidence="5">
    <location>
        <begin position="216"/>
        <end position="241"/>
    </location>
</feature>
<feature type="compositionally biased region" description="Polar residues" evidence="5">
    <location>
        <begin position="558"/>
        <end position="567"/>
    </location>
</feature>
<sequence length="1495" mass="170524">MTANFKNRSALCYLDENLNGNSYSESEKNFLKNNINWNKINVLKCNKKENEQYSSRSISADIIMDIPRGNNNHSNGVNYNHTDRVNYNYANSVKYNKVSINYGSAQNFNSNFYSGDASLMDRSVLSKRKYNHLSEEYEERKRKLSPLDMFQDAHDDDSKWVDDDGDGHVDAAEWHANPNEDRFKNKYDFQFVQNYKNVYLNEGASARGMVQGRIPKKQMQHVHHMQQEEQEEGDDEEDDHGNVRVKSQVYKDESTSAELYEDIPNADGSRNNKVEGKYQIDKIYGTCFENIENSFILTKKMKKRYKHFIQNEKKKKKNKKDRYMNESDGNVYRSILGGNRFPCPDDMGMNYALEEEETVEKTLEDEVEVQGEEYFNNTPKNYHPSRETNDMKEVIDIFNGAHEKAEERNKCSDSKNEDTRMNELDGDCNYTRNDERNDHSFESGRLGQQQNSNNDDGHSGGDVHPTDAQSILTEPEKETQFFTPSQTVDPGNVISTFKDNGDESEQDQAEEHMNQHTVDEEKISSVSPYKGVNISIPEEEVNVKEGKKRGVEEDVETNDSNSENGNVLKSFYDLNHVPMSGNSLQKRTLEECNDASLEEKSFPVVCEENKNVEDNEMLNKGREDASPGLGGKMEDANISPVGLFDKQKDGIMDPVDTINNAVDSFNEQINEGTTVEKEKNEVGENCQMKVEGAKENREVNSPSTVVKIKQENCEEDIRKEGMLADSNASTMDNLKEISGTVGIKMEPSSHCEEHYEDRQHEASPVQVQSIPMDASQSGDADKCPKTVGESVSSGTSGKDTDRSSGQSGDNGQSKRGSVFYENMSSKFSRIFGFSSRKVNNNESDDESDSEGESRDRRRYSDDDNEENGETNESDEDEQKEGNEPNDPNEGRTDEASHSMEQAQGESAQMVSTAQLKDATGEGDKVNDEHVPSEGKPGEDNENLQTYEKRDRNDGDDGGDGGDGDDGGDGGDGDDGNGRNDRNDGEDGNGGNDEDDGHGKVGENIPNNVGEGSVPSRMGNAKKPVGTKKVNRRKMPRVKREPLGGANSAEIETRTCNVCSMIFSNTNLMQRHMMSVHSDERPYECDICLKRYKRADHLKLHRIKHDLNKEEKKFQCSICQMFFKSPRQLRNCKLKHIRYSIAKDAIEWATRDQMEGAVNEVGNHWEGHSHEGENDNNGRIVQSGEDQAEGEEHTGGSESGTLREDATAEQMGAELSVQQEEVDQHQMETQGQEAKTKERQIEAHEEQENVEERLQVKKEDSSPNRISVEIRTCHVCSMIFSNKKLMQRHLMSVHSESRPFKCHLCVKTYKRSDHLKNHILTHKDNKEKIKYTCSICQSTFDTPKDLRSHKIRHYTCPYENCSYSYSTISKMKYHLNKHKCNLFYTCPVCAKKFLIYKEFIQHKRGCFEKKYVCLQCNKIYLHSNGYNKHIRKVHLNIIQNYKCTVNNCSREFCSEFSLKEHIINFHHRVKRFFCAKCNMSFGYRSSFRRHNMNIHP</sequence>
<dbReference type="Proteomes" id="UP000195012">
    <property type="component" value="Unassembled WGS sequence"/>
</dbReference>
<protein>
    <submittedName>
        <fullName evidence="7">Putative Krox-like protein</fullName>
    </submittedName>
</protein>
<gene>
    <name evidence="7" type="primary">KROX1</name>
    <name evidence="7" type="ORF">PKNOH_S08480700</name>
</gene>
<feature type="compositionally biased region" description="Basic and acidic residues" evidence="5">
    <location>
        <begin position="888"/>
        <end position="897"/>
    </location>
</feature>
<dbReference type="GO" id="GO:0006357">
    <property type="term" value="P:regulation of transcription by RNA polymerase II"/>
    <property type="evidence" value="ECO:0007669"/>
    <property type="project" value="TreeGrafter"/>
</dbReference>
<reference evidence="7 8" key="1">
    <citation type="submission" date="2017-05" db="EMBL/GenBank/DDBJ databases">
        <title>PacBio assembly of a Plasmodium knowlesi genome sequence with Hi-C correction and manual annotation of the SICAvar gene family.</title>
        <authorList>
            <person name="Lapp S.A."/>
            <person name="Geraldo J.A."/>
            <person name="Chien J.-T."/>
            <person name="Ay F."/>
            <person name="Pakala S.B."/>
            <person name="Batugedara G."/>
            <person name="Humphrey J.C."/>
            <person name="Debarry J.D."/>
            <person name="Le Roch K.G."/>
            <person name="Galinski M.R."/>
            <person name="Kissinger J.C."/>
        </authorList>
    </citation>
    <scope>NUCLEOTIDE SEQUENCE [LARGE SCALE GENOMIC DNA]</scope>
    <source>
        <strain evidence="8">Malayan Strain Pk1 (A+)</strain>
    </source>
</reference>
<dbReference type="Gene3D" id="3.30.160.60">
    <property type="entry name" value="Classic Zinc Finger"/>
    <property type="match status" value="5"/>
</dbReference>
<evidence type="ECO:0000256" key="3">
    <source>
        <dbReference type="ARBA" id="ARBA00022833"/>
    </source>
</evidence>
<feature type="domain" description="C2H2-type" evidence="6">
    <location>
        <begin position="1082"/>
        <end position="1109"/>
    </location>
</feature>
<feature type="domain" description="C2H2-type" evidence="6">
    <location>
        <begin position="1471"/>
        <end position="1495"/>
    </location>
</feature>
<feature type="region of interest" description="Disordered" evidence="5">
    <location>
        <begin position="745"/>
        <end position="820"/>
    </location>
</feature>
<name>A0A1Y3DQ76_PLAKN</name>
<dbReference type="FunFam" id="3.30.160.60:FF:000446">
    <property type="entry name" value="Zinc finger protein"/>
    <property type="match status" value="1"/>
</dbReference>
<feature type="domain" description="C2H2-type" evidence="6">
    <location>
        <begin position="1270"/>
        <end position="1298"/>
    </location>
</feature>
<feature type="region of interest" description="Disordered" evidence="5">
    <location>
        <begin position="1162"/>
        <end position="1210"/>
    </location>
</feature>
<keyword evidence="3" id="KW-0862">Zinc</keyword>
<feature type="compositionally biased region" description="Polar residues" evidence="5">
    <location>
        <begin position="480"/>
        <end position="498"/>
    </location>
</feature>
<dbReference type="PANTHER" id="PTHR16515">
    <property type="entry name" value="PR DOMAIN ZINC FINGER PROTEIN"/>
    <property type="match status" value="1"/>
</dbReference>
<dbReference type="PROSITE" id="PS00028">
    <property type="entry name" value="ZINC_FINGER_C2H2_1"/>
    <property type="match status" value="9"/>
</dbReference>
<dbReference type="eggNOG" id="KOG1721">
    <property type="taxonomic scope" value="Eukaryota"/>
</dbReference>
<evidence type="ECO:0000256" key="2">
    <source>
        <dbReference type="ARBA" id="ARBA00022771"/>
    </source>
</evidence>
<dbReference type="GO" id="GO:0005737">
    <property type="term" value="C:cytoplasm"/>
    <property type="evidence" value="ECO:0007669"/>
    <property type="project" value="TreeGrafter"/>
</dbReference>
<dbReference type="VEuPathDB" id="PlasmoDB:PKNOH_S08480700"/>
<feature type="compositionally biased region" description="Basic and acidic residues" evidence="5">
    <location>
        <begin position="975"/>
        <end position="984"/>
    </location>
</feature>
<feature type="region of interest" description="Disordered" evidence="5">
    <location>
        <begin position="1225"/>
        <end position="1257"/>
    </location>
</feature>
<feature type="domain" description="C2H2-type" evidence="6">
    <location>
        <begin position="1053"/>
        <end position="1081"/>
    </location>
</feature>
<keyword evidence="1" id="KW-0479">Metal-binding</keyword>
<dbReference type="InterPro" id="IPR050331">
    <property type="entry name" value="Zinc_finger"/>
</dbReference>
<dbReference type="GO" id="GO:0005634">
    <property type="term" value="C:nucleus"/>
    <property type="evidence" value="ECO:0007669"/>
    <property type="project" value="TreeGrafter"/>
</dbReference>
<feature type="compositionally biased region" description="Basic and acidic residues" evidence="5">
    <location>
        <begin position="509"/>
        <end position="523"/>
    </location>
</feature>
<dbReference type="GO" id="GO:0003700">
    <property type="term" value="F:DNA-binding transcription factor activity"/>
    <property type="evidence" value="ECO:0007669"/>
    <property type="project" value="TreeGrafter"/>
</dbReference>
<dbReference type="InterPro" id="IPR018247">
    <property type="entry name" value="EF_Hand_1_Ca_BS"/>
</dbReference>
<feature type="compositionally biased region" description="Polar residues" evidence="5">
    <location>
        <begin position="898"/>
        <end position="914"/>
    </location>
</feature>
<dbReference type="InterPro" id="IPR013087">
    <property type="entry name" value="Znf_C2H2_type"/>
</dbReference>
<dbReference type="OrthoDB" id="372803at2759"/>
<feature type="compositionally biased region" description="Acidic residues" evidence="5">
    <location>
        <begin position="985"/>
        <end position="995"/>
    </location>
</feature>
<evidence type="ECO:0000313" key="8">
    <source>
        <dbReference type="Proteomes" id="UP000195012"/>
    </source>
</evidence>
<evidence type="ECO:0000256" key="5">
    <source>
        <dbReference type="SAM" id="MobiDB-lite"/>
    </source>
</evidence>
<dbReference type="GO" id="GO:0000978">
    <property type="term" value="F:RNA polymerase II cis-regulatory region sequence-specific DNA binding"/>
    <property type="evidence" value="ECO:0007669"/>
    <property type="project" value="TreeGrafter"/>
</dbReference>
<feature type="domain" description="C2H2-type" evidence="6">
    <location>
        <begin position="1330"/>
        <end position="1352"/>
    </location>
</feature>
<feature type="compositionally biased region" description="Basic and acidic residues" evidence="5">
    <location>
        <begin position="851"/>
        <end position="861"/>
    </location>
</feature>
<comment type="caution">
    <text evidence="7">The sequence shown here is derived from an EMBL/GenBank/DDBJ whole genome shotgun (WGS) entry which is preliminary data.</text>
</comment>
<feature type="domain" description="C2H2-type" evidence="6">
    <location>
        <begin position="1299"/>
        <end position="1326"/>
    </location>
</feature>
<organism evidence="7 8">
    <name type="scientific">Plasmodium knowlesi</name>
    <dbReference type="NCBI Taxonomy" id="5850"/>
    <lineage>
        <taxon>Eukaryota</taxon>
        <taxon>Sar</taxon>
        <taxon>Alveolata</taxon>
        <taxon>Apicomplexa</taxon>
        <taxon>Aconoidasida</taxon>
        <taxon>Haemosporida</taxon>
        <taxon>Plasmodiidae</taxon>
        <taxon>Plasmodium</taxon>
        <taxon>Plasmodium (Plasmodium)</taxon>
    </lineage>
</organism>
<feature type="compositionally biased region" description="Polar residues" evidence="5">
    <location>
        <begin position="803"/>
        <end position="815"/>
    </location>
</feature>
<feature type="region of interest" description="Disordered" evidence="5">
    <location>
        <begin position="832"/>
        <end position="1033"/>
    </location>
</feature>
<dbReference type="Pfam" id="PF00096">
    <property type="entry name" value="zf-C2H2"/>
    <property type="match status" value="2"/>
</dbReference>
<evidence type="ECO:0000256" key="1">
    <source>
        <dbReference type="ARBA" id="ARBA00022723"/>
    </source>
</evidence>